<dbReference type="SUPFAM" id="SSF47413">
    <property type="entry name" value="lambda repressor-like DNA-binding domains"/>
    <property type="match status" value="1"/>
</dbReference>
<dbReference type="Gene3D" id="1.10.260.40">
    <property type="entry name" value="lambda repressor-like DNA-binding domains"/>
    <property type="match status" value="1"/>
</dbReference>
<organism evidence="5 6">
    <name type="scientific">Rariglobus hedericola</name>
    <dbReference type="NCBI Taxonomy" id="2597822"/>
    <lineage>
        <taxon>Bacteria</taxon>
        <taxon>Pseudomonadati</taxon>
        <taxon>Verrucomicrobiota</taxon>
        <taxon>Opitutia</taxon>
        <taxon>Opitutales</taxon>
        <taxon>Opitutaceae</taxon>
        <taxon>Rariglobus</taxon>
    </lineage>
</organism>
<protein>
    <submittedName>
        <fullName evidence="5">LacI family transcriptional regulator</fullName>
    </submittedName>
</protein>
<dbReference type="Gene3D" id="3.40.50.2300">
    <property type="match status" value="2"/>
</dbReference>
<accession>A0A556QPJ3</accession>
<evidence type="ECO:0000256" key="1">
    <source>
        <dbReference type="ARBA" id="ARBA00023015"/>
    </source>
</evidence>
<reference evidence="5 6" key="1">
    <citation type="submission" date="2019-07" db="EMBL/GenBank/DDBJ databases">
        <title>Description of 53C-WASEF.</title>
        <authorList>
            <person name="Pitt A."/>
            <person name="Hahn M.W."/>
        </authorList>
    </citation>
    <scope>NUCLEOTIDE SEQUENCE [LARGE SCALE GENOMIC DNA]</scope>
    <source>
        <strain evidence="5 6">53C-WASEF</strain>
    </source>
</reference>
<dbReference type="AlphaFoldDB" id="A0A556QPJ3"/>
<dbReference type="InterPro" id="IPR028082">
    <property type="entry name" value="Peripla_BP_I"/>
</dbReference>
<dbReference type="GO" id="GO:0003700">
    <property type="term" value="F:DNA-binding transcription factor activity"/>
    <property type="evidence" value="ECO:0007669"/>
    <property type="project" value="TreeGrafter"/>
</dbReference>
<dbReference type="Pfam" id="PF00356">
    <property type="entry name" value="LacI"/>
    <property type="match status" value="1"/>
</dbReference>
<dbReference type="PANTHER" id="PTHR30146:SF109">
    <property type="entry name" value="HTH-TYPE TRANSCRIPTIONAL REGULATOR GALS"/>
    <property type="match status" value="1"/>
</dbReference>
<gene>
    <name evidence="5" type="ORF">FPL22_04490</name>
</gene>
<proteinExistence type="predicted"/>
<comment type="caution">
    <text evidence="5">The sequence shown here is derived from an EMBL/GenBank/DDBJ whole genome shotgun (WGS) entry which is preliminary data.</text>
</comment>
<dbReference type="OrthoDB" id="192377at2"/>
<name>A0A556QPJ3_9BACT</name>
<evidence type="ECO:0000313" key="6">
    <source>
        <dbReference type="Proteomes" id="UP000315648"/>
    </source>
</evidence>
<sequence length="364" mass="41087">MNLRRMGSTIRELATATGLSVATVSMALRGTGRMSAETRARVQAAAKKAGYQPSLLLSKALSMVRQPEGKRHYRETLGFIAEFAVKGGPSFQRNIYEGAVERAHKVGFNIEPFVLAEKPAEHRQLGRMLRARGIRGLVIMPRLLHRMPRMFMPWEHFAAVEIGKTIWTPRNLHRVERPLYYELIEAFHVLKRVGYKRIGLAVEPMEDKNRRGVYTAAYLLWQRRIRQPLAPFSTEAWTIEKFRVWFEEQRPDVIVVHDTRSIPVWLKTMGVKVPDEVSVFSSNVGETNISGLRADLPGLGSGAVEMLSLLLDHNELGLSPRPRCWEVEDYWQPGDTLSRPIADYISADGTVVLGRFAGSPSISG</sequence>
<keyword evidence="6" id="KW-1185">Reference proteome</keyword>
<dbReference type="Proteomes" id="UP000315648">
    <property type="component" value="Unassembled WGS sequence"/>
</dbReference>
<dbReference type="PANTHER" id="PTHR30146">
    <property type="entry name" value="LACI-RELATED TRANSCRIPTIONAL REPRESSOR"/>
    <property type="match status" value="1"/>
</dbReference>
<keyword evidence="2" id="KW-0238">DNA-binding</keyword>
<dbReference type="EMBL" id="VMBG01000001">
    <property type="protein sequence ID" value="TSJ78564.1"/>
    <property type="molecule type" value="Genomic_DNA"/>
</dbReference>
<evidence type="ECO:0000256" key="2">
    <source>
        <dbReference type="ARBA" id="ARBA00023125"/>
    </source>
</evidence>
<dbReference type="SUPFAM" id="SSF53822">
    <property type="entry name" value="Periplasmic binding protein-like I"/>
    <property type="match status" value="1"/>
</dbReference>
<feature type="domain" description="HTH lacI-type" evidence="4">
    <location>
        <begin position="8"/>
        <end position="62"/>
    </location>
</feature>
<dbReference type="InterPro" id="IPR010982">
    <property type="entry name" value="Lambda_DNA-bd_dom_sf"/>
</dbReference>
<dbReference type="SMART" id="SM00354">
    <property type="entry name" value="HTH_LACI"/>
    <property type="match status" value="1"/>
</dbReference>
<dbReference type="PROSITE" id="PS50932">
    <property type="entry name" value="HTH_LACI_2"/>
    <property type="match status" value="1"/>
</dbReference>
<evidence type="ECO:0000259" key="4">
    <source>
        <dbReference type="PROSITE" id="PS50932"/>
    </source>
</evidence>
<dbReference type="GO" id="GO:0000976">
    <property type="term" value="F:transcription cis-regulatory region binding"/>
    <property type="evidence" value="ECO:0007669"/>
    <property type="project" value="TreeGrafter"/>
</dbReference>
<dbReference type="CDD" id="cd01392">
    <property type="entry name" value="HTH_LacI"/>
    <property type="match status" value="1"/>
</dbReference>
<evidence type="ECO:0000313" key="5">
    <source>
        <dbReference type="EMBL" id="TSJ78564.1"/>
    </source>
</evidence>
<dbReference type="InterPro" id="IPR000843">
    <property type="entry name" value="HTH_LacI"/>
</dbReference>
<keyword evidence="3" id="KW-0804">Transcription</keyword>
<keyword evidence="1" id="KW-0805">Transcription regulation</keyword>
<evidence type="ECO:0000256" key="3">
    <source>
        <dbReference type="ARBA" id="ARBA00023163"/>
    </source>
</evidence>
<dbReference type="RefSeq" id="WP_144228905.1">
    <property type="nucleotide sequence ID" value="NZ_CBCRVV010000002.1"/>
</dbReference>